<keyword evidence="3" id="KW-0436">Ligase</keyword>
<evidence type="ECO:0000256" key="5">
    <source>
        <dbReference type="ARBA" id="ARBA00022840"/>
    </source>
</evidence>
<dbReference type="SUPFAM" id="SSF56059">
    <property type="entry name" value="Glutathione synthetase ATP-binding domain-like"/>
    <property type="match status" value="1"/>
</dbReference>
<gene>
    <name evidence="6" type="ORF">CHIRRI_LOCUS8504</name>
</gene>
<name>A0A9P0IZ70_9DIPT</name>
<dbReference type="InterPro" id="IPR051437">
    <property type="entry name" value="TTLL_monoglycylase"/>
</dbReference>
<reference evidence="6" key="2">
    <citation type="submission" date="2022-10" db="EMBL/GenBank/DDBJ databases">
        <authorList>
            <consortium name="ENA_rothamsted_submissions"/>
            <consortium name="culmorum"/>
            <person name="King R."/>
        </authorList>
    </citation>
    <scope>NUCLEOTIDE SEQUENCE</scope>
</reference>
<dbReference type="GO" id="GO:0005524">
    <property type="term" value="F:ATP binding"/>
    <property type="evidence" value="ECO:0007669"/>
    <property type="project" value="UniProtKB-KW"/>
</dbReference>
<evidence type="ECO:0000256" key="4">
    <source>
        <dbReference type="ARBA" id="ARBA00022741"/>
    </source>
</evidence>
<evidence type="ECO:0000256" key="2">
    <source>
        <dbReference type="ARBA" id="ARBA00022490"/>
    </source>
</evidence>
<dbReference type="EMBL" id="OU895878">
    <property type="protein sequence ID" value="CAH1722622.1"/>
    <property type="molecule type" value="Genomic_DNA"/>
</dbReference>
<dbReference type="AlphaFoldDB" id="A0A9P0IZ70"/>
<evidence type="ECO:0000313" key="6">
    <source>
        <dbReference type="EMBL" id="CAH1722622.1"/>
    </source>
</evidence>
<dbReference type="GO" id="GO:0003341">
    <property type="term" value="P:cilium movement"/>
    <property type="evidence" value="ECO:0007669"/>
    <property type="project" value="TreeGrafter"/>
</dbReference>
<evidence type="ECO:0000313" key="7">
    <source>
        <dbReference type="Proteomes" id="UP001153620"/>
    </source>
</evidence>
<dbReference type="GO" id="GO:0005930">
    <property type="term" value="C:axoneme"/>
    <property type="evidence" value="ECO:0007669"/>
    <property type="project" value="TreeGrafter"/>
</dbReference>
<dbReference type="Gene3D" id="3.30.470.20">
    <property type="entry name" value="ATP-grasp fold, B domain"/>
    <property type="match status" value="1"/>
</dbReference>
<dbReference type="GO" id="GO:0070736">
    <property type="term" value="F:protein-glycine ligase activity, initiating"/>
    <property type="evidence" value="ECO:0007669"/>
    <property type="project" value="TreeGrafter"/>
</dbReference>
<dbReference type="PANTHER" id="PTHR45870">
    <property type="entry name" value="TUBULIN MONOGLYCYLASE TTLL3"/>
    <property type="match status" value="1"/>
</dbReference>
<dbReference type="PROSITE" id="PS51221">
    <property type="entry name" value="TTL"/>
    <property type="match status" value="1"/>
</dbReference>
<organism evidence="6 7">
    <name type="scientific">Chironomus riparius</name>
    <dbReference type="NCBI Taxonomy" id="315576"/>
    <lineage>
        <taxon>Eukaryota</taxon>
        <taxon>Metazoa</taxon>
        <taxon>Ecdysozoa</taxon>
        <taxon>Arthropoda</taxon>
        <taxon>Hexapoda</taxon>
        <taxon>Insecta</taxon>
        <taxon>Pterygota</taxon>
        <taxon>Neoptera</taxon>
        <taxon>Endopterygota</taxon>
        <taxon>Diptera</taxon>
        <taxon>Nematocera</taxon>
        <taxon>Chironomoidea</taxon>
        <taxon>Chironomidae</taxon>
        <taxon>Chironominae</taxon>
        <taxon>Chironomus</taxon>
    </lineage>
</organism>
<keyword evidence="2" id="KW-0963">Cytoplasm</keyword>
<evidence type="ECO:0000256" key="3">
    <source>
        <dbReference type="ARBA" id="ARBA00022598"/>
    </source>
</evidence>
<dbReference type="PANTHER" id="PTHR45870:SF2">
    <property type="entry name" value="TUBULIN MONOGLYCYLASE TTLL3"/>
    <property type="match status" value="1"/>
</dbReference>
<proteinExistence type="predicted"/>
<comment type="subcellular location">
    <subcellularLocation>
        <location evidence="1">Cytoplasm</location>
    </subcellularLocation>
</comment>
<dbReference type="InterPro" id="IPR004344">
    <property type="entry name" value="TTL/TTLL_fam"/>
</dbReference>
<keyword evidence="7" id="KW-1185">Reference proteome</keyword>
<sequence length="574" mass="67687">MAFRSAKLTQHQDLNMKSIEEKVKKAKSEKKIFIIMGRYEAIRKGLVDRGWLEKVLDNQMMYIPPSSERLLIASLLRNTDFNLIWQPKFRPIKTDEAKKHIVNSIFRQRMYDFTTKDGLKNCVDSFSWNCIEGVTELNYYPRTHILNDKASKDEFFEDYRQTAFIGFIKFLSSVEKFSELFSIAGNVPLESIDFTIQKIELLLKIDDHEDIDMSRIFDACAKYPKDQRKILTYIHQMINGNRKFVLVDPLIIQQYLVDIKVCADEIEHRWPHLQYDGYNNTWIFKPLGNSSGNGIILENHFQRIREMLSINAYKTILVQKYIERPMLIHGKKFDIRIYLMTSIQNGFVHIWLYKDCYVKFATKRFKLNDLHRSIHVTNYAVQKHFMNEQDAVPYAKENMWTLRQLIDYFATIEQPRLWESKIYPAIKKILLAVIIPSLEVTNIENFNFELNGADFMITYDYETSLIEVNSVPALFFSNSVVEMITNKLLDDVIKVVVDHSRDSSAYTGDFELIYSQEMPKQENYADLTIVGRRIGRNIKRSESINKQLIDVKMNTKTIQAYRKIADRYVYLQHV</sequence>
<reference evidence="6" key="1">
    <citation type="submission" date="2022-01" db="EMBL/GenBank/DDBJ databases">
        <authorList>
            <person name="King R."/>
        </authorList>
    </citation>
    <scope>NUCLEOTIDE SEQUENCE</scope>
</reference>
<dbReference type="Proteomes" id="UP001153620">
    <property type="component" value="Chromosome 2"/>
</dbReference>
<accession>A0A9P0IZ70</accession>
<dbReference type="Pfam" id="PF03133">
    <property type="entry name" value="TTL"/>
    <property type="match status" value="1"/>
</dbReference>
<keyword evidence="5" id="KW-0067">ATP-binding</keyword>
<dbReference type="GO" id="GO:0015630">
    <property type="term" value="C:microtubule cytoskeleton"/>
    <property type="evidence" value="ECO:0007669"/>
    <property type="project" value="TreeGrafter"/>
</dbReference>
<dbReference type="GO" id="GO:0060271">
    <property type="term" value="P:cilium assembly"/>
    <property type="evidence" value="ECO:0007669"/>
    <property type="project" value="TreeGrafter"/>
</dbReference>
<protein>
    <submittedName>
        <fullName evidence="6">Uncharacterized protein</fullName>
    </submittedName>
</protein>
<keyword evidence="4" id="KW-0547">Nucleotide-binding</keyword>
<evidence type="ECO:0000256" key="1">
    <source>
        <dbReference type="ARBA" id="ARBA00004496"/>
    </source>
</evidence>